<dbReference type="RefSeq" id="WP_024105329.1">
    <property type="nucleotide sequence ID" value="NZ_RJLR01000039.1"/>
</dbReference>
<comment type="caution">
    <text evidence="5">The sequence shown here is derived from an EMBL/GenBank/DDBJ whole genome shotgun (WGS) entry which is preliminary data.</text>
</comment>
<dbReference type="NCBIfam" id="TIGR01760">
    <property type="entry name" value="tape_meas_TP901"/>
    <property type="match status" value="1"/>
</dbReference>
<protein>
    <submittedName>
        <fullName evidence="5">Phage tail tape measure protein</fullName>
    </submittedName>
</protein>
<keyword evidence="3" id="KW-1133">Transmembrane helix</keyword>
<evidence type="ECO:0000256" key="2">
    <source>
        <dbReference type="SAM" id="Coils"/>
    </source>
</evidence>
<dbReference type="Pfam" id="PF10145">
    <property type="entry name" value="PhageMin_Tail"/>
    <property type="match status" value="1"/>
</dbReference>
<dbReference type="Proteomes" id="UP000276061">
    <property type="component" value="Unassembled WGS sequence"/>
</dbReference>
<dbReference type="AlphaFoldDB" id="A0A3N0FSM1"/>
<evidence type="ECO:0000313" key="5">
    <source>
        <dbReference type="EMBL" id="RNM03071.1"/>
    </source>
</evidence>
<dbReference type="EMBL" id="RJLR01000039">
    <property type="protein sequence ID" value="RNM03071.1"/>
    <property type="molecule type" value="Genomic_DNA"/>
</dbReference>
<feature type="coiled-coil region" evidence="2">
    <location>
        <begin position="62"/>
        <end position="99"/>
    </location>
</feature>
<gene>
    <name evidence="5" type="ORF">EF878_18620</name>
</gene>
<evidence type="ECO:0000259" key="4">
    <source>
        <dbReference type="Pfam" id="PF10145"/>
    </source>
</evidence>
<evidence type="ECO:0000256" key="3">
    <source>
        <dbReference type="SAM" id="Phobius"/>
    </source>
</evidence>
<accession>A0A3N0FSM1</accession>
<dbReference type="PANTHER" id="PTHR37813">
    <property type="entry name" value="FELS-2 PROPHAGE PROTEIN"/>
    <property type="match status" value="1"/>
</dbReference>
<dbReference type="PANTHER" id="PTHR37813:SF1">
    <property type="entry name" value="FELS-2 PROPHAGE PROTEIN"/>
    <property type="match status" value="1"/>
</dbReference>
<dbReference type="InterPro" id="IPR010090">
    <property type="entry name" value="Phage_tape_meas"/>
</dbReference>
<name>A0A3N0FSM1_9GAMM</name>
<feature type="transmembrane region" description="Helical" evidence="3">
    <location>
        <begin position="576"/>
        <end position="599"/>
    </location>
</feature>
<evidence type="ECO:0000313" key="6">
    <source>
        <dbReference type="Proteomes" id="UP000276061"/>
    </source>
</evidence>
<feature type="domain" description="Phage tail tape measure protein" evidence="4">
    <location>
        <begin position="157"/>
        <end position="330"/>
    </location>
</feature>
<keyword evidence="3" id="KW-0812">Transmembrane</keyword>
<keyword evidence="2" id="KW-0175">Coiled coil</keyword>
<keyword evidence="3" id="KW-0472">Membrane</keyword>
<reference evidence="5 6" key="1">
    <citation type="submission" date="2018-11" db="EMBL/GenBank/DDBJ databases">
        <title>Characterization of surface water Dickeya isolates.</title>
        <authorList>
            <person name="Van Gijsegem F."/>
            <person name="Pedron J."/>
        </authorList>
    </citation>
    <scope>NUCLEOTIDE SEQUENCE [LARGE SCALE GENOMIC DNA]</scope>
    <source>
        <strain evidence="5 6">FVG1-MFV-O17</strain>
    </source>
</reference>
<proteinExistence type="predicted"/>
<evidence type="ECO:0000256" key="1">
    <source>
        <dbReference type="ARBA" id="ARBA00022612"/>
    </source>
</evidence>
<keyword evidence="1" id="KW-1188">Viral release from host cell</keyword>
<dbReference type="OrthoDB" id="8019720at2"/>
<organism evidence="5 6">
    <name type="scientific">Dickeya undicola</name>
    <dbReference type="NCBI Taxonomy" id="1577887"/>
    <lineage>
        <taxon>Bacteria</taxon>
        <taxon>Pseudomonadati</taxon>
        <taxon>Pseudomonadota</taxon>
        <taxon>Gammaproteobacteria</taxon>
        <taxon>Enterobacterales</taxon>
        <taxon>Pectobacteriaceae</taxon>
        <taxon>Dickeya</taxon>
    </lineage>
</organism>
<sequence length="823" mass="88306">MATEFSIGVIIGGAISGAFRSAMSGTRRTLDSLGDVSRQLTERQNTLTRAVERYGQVGSRSAQRLNTDLQRVGRTLEQLQQQQKRLQSAAAMSDSAKANRMALYGHGVETYAIARTAASPIMGAVQQYASFESGLRDIAVTGDLDKNQEQAIGAAIRQAALKVNQTQEALLGGVGQLVADGMNPEQASKFAGMLGKTATATKGDMTDLAKMTYAFSSALQITDPKEMEEAFAMAATGAKLGSFELKDMAKSLPGLAKAFAAKGIVGKDAITQIVASLEVAKGSGSAEEAVTNMTNWLAAMNRSDTIQKYEKAGINYKASMQDYVAKGFSQYEASLMIANRFIDDKGKVFAEQWQKAGAVGDKDTQQKLFESFGLAEIFTDIQTVQHLVSMRQDWGKYQSNKQTMNSPDAQQTLDKDAAKQNDTLEARWRQTKIRMNEAAIGIGESLKPALLSLGETIIPLLDSTAKWIAANPGIIKGVVTIAAGLLAFRAGVIGARLGMNLLLSPIVSTYKGVMLLHSKWTLLRLAFSAGGRARQWISMFGNLAKSAMTLGRILGSTLLRGITLVGRAVLIMGRALLMNPIGLLITGIAVGAYLIYRYWQPISNWFKQRWADINAAFSGGIGGVTRLILDWSPLGLFYKVFAGVMKYFGVDMPGRFSEFGGNIISGLVNGIRNKWEEAKASVGELGDNIKGWFAEKLGIHSPSRVFMGFGDNIAQGAAIGISRSTPLASAAGQRLATELTPDMPKLPAAAQSFDPANLRRGNAASGTASAPGIQVSFSPTININGQTQNGSSPDIARALNLSLNELEKMLQRIVAEQQRRGYA</sequence>